<dbReference type="InterPro" id="IPR006657">
    <property type="entry name" value="MoPterin_dinucl-bd_dom"/>
</dbReference>
<dbReference type="Proteomes" id="UP001139157">
    <property type="component" value="Unassembled WGS sequence"/>
</dbReference>
<sequence length="717" mass="77873">MIERHLPLVETGTRHQVHGACPLDCPDGCSWEVTVDGDRAVALAGRKDHPYTRGVLCAKVNHYLDQVYAEDRLLYPLRRLGPKGSGRFERVTWDRALSEIAERLTAIRDDYGGEAIWPYQGTGNLGYIQGLQGKAGSRLWNALGASEHAMTICSIAGQVGIDYATGTSAGIDPESLRASRLIILWGVNTLTSSHHLWRSITRARNHGARVVAIDPVATRTARLADEHIAPIPGSDGALAMGLLHVVVAGDRHDRDYLDRHTVGWPAFRRRILDFTVADAARISGVPAAAIIALGERIADTRPTAIRAGIGLQRHAGGGSVLRLLACIPAVTGDWQHHGGGLAYSTDGYLGVDREVLARTDLRPRPVRSLAMTRLADTLLHVQDPPVRALIVYGANPVVSAPDQENVRAALSRADLLTVVIDHFRTDTADLADYILPATMQPEHLDVHDGYGQMYVAWNEPAVPPRGECLPNSEIFRRLAEHLNLSDPCLYDSDEAMIEQMFATDHPSLAGITPESLRATGWARLSYPEEFVPFAHGFPTPSGRFEFHSERARRDGHDPLPGYVGAREVTDADRARRYPLSLIAAAPHYLLNSTFANNATLSTRQGAQTLSMHPDDAEARGLVGGSRVRVFNDRGGFDAVVTVTTAVRAGVVGTTKGQWRKLAGDSTVNATVDERDADMGGGAVFHDNRVQVCAIPDAPEVNPDITTQPEKDRGESDS</sequence>
<evidence type="ECO:0000256" key="2">
    <source>
        <dbReference type="ARBA" id="ARBA00022723"/>
    </source>
</evidence>
<evidence type="ECO:0000313" key="7">
    <source>
        <dbReference type="EMBL" id="MCM6778782.1"/>
    </source>
</evidence>
<dbReference type="Gene3D" id="3.40.228.10">
    <property type="entry name" value="Dimethylsulfoxide Reductase, domain 2"/>
    <property type="match status" value="1"/>
</dbReference>
<feature type="compositionally biased region" description="Basic and acidic residues" evidence="5">
    <location>
        <begin position="708"/>
        <end position="717"/>
    </location>
</feature>
<gene>
    <name evidence="7" type="ORF">NDR86_35420</name>
</gene>
<keyword evidence="3" id="KW-0408">Iron</keyword>
<evidence type="ECO:0000256" key="5">
    <source>
        <dbReference type="SAM" id="MobiDB-lite"/>
    </source>
</evidence>
<dbReference type="CDD" id="cd02766">
    <property type="entry name" value="MopB_3"/>
    <property type="match status" value="1"/>
</dbReference>
<keyword evidence="8" id="KW-1185">Reference proteome</keyword>
<keyword evidence="2" id="KW-0479">Metal-binding</keyword>
<feature type="region of interest" description="Disordered" evidence="5">
    <location>
        <begin position="696"/>
        <end position="717"/>
    </location>
</feature>
<dbReference type="PROSITE" id="PS51669">
    <property type="entry name" value="4FE4S_MOW_BIS_MGD"/>
    <property type="match status" value="1"/>
</dbReference>
<keyword evidence="4" id="KW-0411">Iron-sulfur</keyword>
<dbReference type="InterPro" id="IPR050612">
    <property type="entry name" value="Prok_Mopterin_Oxidored"/>
</dbReference>
<dbReference type="Gene3D" id="3.30.2070.10">
    <property type="entry name" value="Formate dehydrogenase/DMSO reductase"/>
    <property type="match status" value="1"/>
</dbReference>
<dbReference type="Pfam" id="PF00384">
    <property type="entry name" value="Molybdopterin"/>
    <property type="match status" value="1"/>
</dbReference>
<dbReference type="SMART" id="SM00926">
    <property type="entry name" value="Molybdop_Fe4S4"/>
    <property type="match status" value="1"/>
</dbReference>
<dbReference type="Gene3D" id="3.40.50.740">
    <property type="match status" value="1"/>
</dbReference>
<feature type="domain" description="4Fe-4S Mo/W bis-MGD-type" evidence="6">
    <location>
        <begin position="14"/>
        <end position="71"/>
    </location>
</feature>
<dbReference type="SUPFAM" id="SSF50692">
    <property type="entry name" value="ADC-like"/>
    <property type="match status" value="1"/>
</dbReference>
<evidence type="ECO:0000256" key="4">
    <source>
        <dbReference type="ARBA" id="ARBA00023014"/>
    </source>
</evidence>
<dbReference type="Pfam" id="PF01568">
    <property type="entry name" value="Molydop_binding"/>
    <property type="match status" value="1"/>
</dbReference>
<dbReference type="AlphaFoldDB" id="A0A9X2ED91"/>
<dbReference type="GO" id="GO:0051536">
    <property type="term" value="F:iron-sulfur cluster binding"/>
    <property type="evidence" value="ECO:0007669"/>
    <property type="project" value="UniProtKB-KW"/>
</dbReference>
<dbReference type="EMBL" id="JAMRXG010000027">
    <property type="protein sequence ID" value="MCM6778782.1"/>
    <property type="molecule type" value="Genomic_DNA"/>
</dbReference>
<dbReference type="InterPro" id="IPR006656">
    <property type="entry name" value="Mopterin_OxRdtase"/>
</dbReference>
<dbReference type="Gene3D" id="2.40.40.20">
    <property type="match status" value="1"/>
</dbReference>
<accession>A0A9X2ED91</accession>
<dbReference type="PANTHER" id="PTHR43742:SF6">
    <property type="entry name" value="OXIDOREDUCTASE YYAE-RELATED"/>
    <property type="match status" value="1"/>
</dbReference>
<dbReference type="GO" id="GO:0043546">
    <property type="term" value="F:molybdopterin cofactor binding"/>
    <property type="evidence" value="ECO:0007669"/>
    <property type="project" value="InterPro"/>
</dbReference>
<comment type="similarity">
    <text evidence="1">Belongs to the prokaryotic molybdopterin-containing oxidoreductase family.</text>
</comment>
<dbReference type="InterPro" id="IPR009010">
    <property type="entry name" value="Asp_de-COase-like_dom_sf"/>
</dbReference>
<evidence type="ECO:0000259" key="6">
    <source>
        <dbReference type="PROSITE" id="PS51669"/>
    </source>
</evidence>
<dbReference type="GO" id="GO:0046872">
    <property type="term" value="F:metal ion binding"/>
    <property type="evidence" value="ECO:0007669"/>
    <property type="project" value="UniProtKB-KW"/>
</dbReference>
<dbReference type="Gene3D" id="2.20.25.90">
    <property type="entry name" value="ADC-like domains"/>
    <property type="match status" value="1"/>
</dbReference>
<protein>
    <submittedName>
        <fullName evidence="7">Molybdopterin-dependent oxidoreductase</fullName>
    </submittedName>
</protein>
<dbReference type="InterPro" id="IPR006963">
    <property type="entry name" value="Mopterin_OxRdtase_4Fe-4S_dom"/>
</dbReference>
<organism evidence="7 8">
    <name type="scientific">Nocardia pulmonis</name>
    <dbReference type="NCBI Taxonomy" id="2951408"/>
    <lineage>
        <taxon>Bacteria</taxon>
        <taxon>Bacillati</taxon>
        <taxon>Actinomycetota</taxon>
        <taxon>Actinomycetes</taxon>
        <taxon>Mycobacteriales</taxon>
        <taxon>Nocardiaceae</taxon>
        <taxon>Nocardia</taxon>
    </lineage>
</organism>
<evidence type="ECO:0000256" key="1">
    <source>
        <dbReference type="ARBA" id="ARBA00010312"/>
    </source>
</evidence>
<name>A0A9X2ED91_9NOCA</name>
<dbReference type="PANTHER" id="PTHR43742">
    <property type="entry name" value="TRIMETHYLAMINE-N-OXIDE REDUCTASE"/>
    <property type="match status" value="1"/>
</dbReference>
<reference evidence="7" key="1">
    <citation type="submission" date="2022-06" db="EMBL/GenBank/DDBJ databases">
        <title>Novel species in genus nocardia.</title>
        <authorList>
            <person name="Li F."/>
        </authorList>
    </citation>
    <scope>NUCLEOTIDE SEQUENCE</scope>
    <source>
        <strain evidence="7">CDC141</strain>
    </source>
</reference>
<comment type="caution">
    <text evidence="7">The sequence shown here is derived from an EMBL/GenBank/DDBJ whole genome shotgun (WGS) entry which is preliminary data.</text>
</comment>
<evidence type="ECO:0000313" key="8">
    <source>
        <dbReference type="Proteomes" id="UP001139157"/>
    </source>
</evidence>
<dbReference type="SUPFAM" id="SSF53706">
    <property type="entry name" value="Formate dehydrogenase/DMSO reductase, domains 1-3"/>
    <property type="match status" value="1"/>
</dbReference>
<dbReference type="GO" id="GO:0016491">
    <property type="term" value="F:oxidoreductase activity"/>
    <property type="evidence" value="ECO:0007669"/>
    <property type="project" value="InterPro"/>
</dbReference>
<proteinExistence type="inferred from homology"/>
<dbReference type="Pfam" id="PF04879">
    <property type="entry name" value="Molybdop_Fe4S4"/>
    <property type="match status" value="1"/>
</dbReference>
<evidence type="ECO:0000256" key="3">
    <source>
        <dbReference type="ARBA" id="ARBA00023004"/>
    </source>
</evidence>
<dbReference type="RefSeq" id="WP_251918394.1">
    <property type="nucleotide sequence ID" value="NZ_JAMRXG010000027.1"/>
</dbReference>